<feature type="chain" id="PRO_5003167488" description="Dipeptidase" evidence="2">
    <location>
        <begin position="25"/>
        <end position="577"/>
    </location>
</feature>
<comment type="similarity">
    <text evidence="1">Belongs to the peptidase C69 family.</text>
</comment>
<dbReference type="PANTHER" id="PTHR12994">
    <property type="entry name" value="SECERNIN"/>
    <property type="match status" value="1"/>
</dbReference>
<reference evidence="3 4" key="1">
    <citation type="journal article" date="2010" name="Stand. Genomic Sci.">
        <title>Non-contiguous finished genome sequence of Aminomonas paucivorans type strain (GLU-3).</title>
        <authorList>
            <person name="Pitluck S."/>
            <person name="Yasawong M."/>
            <person name="Held B."/>
            <person name="Lapidus A."/>
            <person name="Nolan M."/>
            <person name="Copeland A."/>
            <person name="Lucas S."/>
            <person name="Del Rio T.G."/>
            <person name="Tice H."/>
            <person name="Cheng J.F."/>
            <person name="Chertkov O."/>
            <person name="Goodwin L."/>
            <person name="Tapia R."/>
            <person name="Han C."/>
            <person name="Liolios K."/>
            <person name="Ivanova N."/>
            <person name="Mavromatis K."/>
            <person name="Ovchinnikova G."/>
            <person name="Pati A."/>
            <person name="Chen A."/>
            <person name="Palaniappan K."/>
            <person name="Land M."/>
            <person name="Hauser L."/>
            <person name="Chang Y.J."/>
            <person name="Jeffries C.D."/>
            <person name="Pukall R."/>
            <person name="Spring S."/>
            <person name="Rohde M."/>
            <person name="Sikorski J."/>
            <person name="Goker M."/>
            <person name="Woyke T."/>
            <person name="Bristow J."/>
            <person name="Eisen J.A."/>
            <person name="Markowitz V."/>
            <person name="Hugenholtz P."/>
            <person name="Kyrpides N.C."/>
            <person name="Klenk H.P."/>
        </authorList>
    </citation>
    <scope>NUCLEOTIDE SEQUENCE [LARGE SCALE GENOMIC DNA]</scope>
    <source>
        <strain evidence="3 4">DSM 12260</strain>
    </source>
</reference>
<sequence>MKAGKRTLLLLALTAVLSAAPVWACTTLIVTVGATTDGSTFVGHSDDDDLCDQRIVYVPAADHPKGARRPVYASAVALGEFPKFRCFLTPRLVDPDRAPAYGGPAALRSVPLGFIPQVPHTYAYFDGSYGIMNEHQLMFGECTDGVRQNLDPEPGKRIFYSSELSRVALERCRTAREAVRLMGNLLETYGYYGTGETLPVADPQEAWVMEMAPSPDGTGGLWVARRVPDGEVFVAANEFRIRDVDPKDPDLMIGSKLFETARRHGLWKPEDGPLDWLKVASLGEYNHPYYSLRRVWRVLDRVAPSRGFSPWVECGTTRAYPFSVKPDRKLSLRDVAALFRDHYEGTPFDLTAGVGAGPFGNPDRFYGPYDGQGDVGDPKRKLDGAWERPISVTYCGYTTLCQGRSWLPDPIGGVCWIGPDKPSETCFIPFHVGVRDLPPSFQVVDPQVFNRKAAWWAFNFTAHWAWLRYDRIHADIAAKRDGMEASFLRSLEEQDRKALALHRTSPAKARDFLTRADRARADRTVADWWAFADRLIVRYNDGFLNEPGKMAQPLGYPRNWLDGTEWRSGPTTYAPKP</sequence>
<dbReference type="EMBL" id="CM001022">
    <property type="protein sequence ID" value="EFQ22892.1"/>
    <property type="molecule type" value="Genomic_DNA"/>
</dbReference>
<evidence type="ECO:0000313" key="4">
    <source>
        <dbReference type="Proteomes" id="UP000005096"/>
    </source>
</evidence>
<organism evidence="3 4">
    <name type="scientific">Aminomonas paucivorans DSM 12260</name>
    <dbReference type="NCBI Taxonomy" id="584708"/>
    <lineage>
        <taxon>Bacteria</taxon>
        <taxon>Thermotogati</taxon>
        <taxon>Synergistota</taxon>
        <taxon>Synergistia</taxon>
        <taxon>Synergistales</taxon>
        <taxon>Synergistaceae</taxon>
        <taxon>Aminomonas</taxon>
    </lineage>
</organism>
<dbReference type="GO" id="GO:0006508">
    <property type="term" value="P:proteolysis"/>
    <property type="evidence" value="ECO:0007669"/>
    <property type="project" value="UniProtKB-KW"/>
</dbReference>
<feature type="signal peptide" evidence="2">
    <location>
        <begin position="1"/>
        <end position="24"/>
    </location>
</feature>
<dbReference type="PaxDb" id="584708-Apau_0458"/>
<dbReference type="eggNOG" id="COG4690">
    <property type="taxonomic scope" value="Bacteria"/>
</dbReference>
<dbReference type="OrthoDB" id="9764088at2"/>
<dbReference type="InterPro" id="IPR005322">
    <property type="entry name" value="Peptidase_C69"/>
</dbReference>
<gene>
    <name evidence="3" type="ORF">Apau_0458</name>
</gene>
<dbReference type="STRING" id="584708.Apau_0458"/>
<dbReference type="GO" id="GO:0070004">
    <property type="term" value="F:cysteine-type exopeptidase activity"/>
    <property type="evidence" value="ECO:0007669"/>
    <property type="project" value="InterPro"/>
</dbReference>
<dbReference type="GO" id="GO:0016805">
    <property type="term" value="F:dipeptidase activity"/>
    <property type="evidence" value="ECO:0007669"/>
    <property type="project" value="UniProtKB-KW"/>
</dbReference>
<dbReference type="HOGENOM" id="CLU_014823_3_0_0"/>
<comment type="catalytic activity">
    <reaction evidence="1">
        <text>an L-aminoacyl-L-amino acid + H2O = 2 an L-alpha-amino acid</text>
        <dbReference type="Rhea" id="RHEA:48940"/>
        <dbReference type="ChEBI" id="CHEBI:15377"/>
        <dbReference type="ChEBI" id="CHEBI:59869"/>
        <dbReference type="ChEBI" id="CHEBI:77460"/>
    </reaction>
</comment>
<keyword evidence="2" id="KW-0732">Signal</keyword>
<protein>
    <recommendedName>
        <fullName evidence="1">Dipeptidase</fullName>
        <ecNumber evidence="1">3.4.-.-</ecNumber>
    </recommendedName>
</protein>
<keyword evidence="4" id="KW-1185">Reference proteome</keyword>
<keyword evidence="1" id="KW-0645">Protease</keyword>
<dbReference type="Proteomes" id="UP000005096">
    <property type="component" value="Chromosome"/>
</dbReference>
<dbReference type="Pfam" id="PF03577">
    <property type="entry name" value="Peptidase_C69"/>
    <property type="match status" value="1"/>
</dbReference>
<keyword evidence="1" id="KW-0224">Dipeptidase</keyword>
<evidence type="ECO:0000313" key="3">
    <source>
        <dbReference type="EMBL" id="EFQ22892.1"/>
    </source>
</evidence>
<dbReference type="EC" id="3.4.-.-" evidence="1"/>
<evidence type="ECO:0000256" key="1">
    <source>
        <dbReference type="RuleBase" id="RU364089"/>
    </source>
</evidence>
<keyword evidence="1" id="KW-0378">Hydrolase</keyword>
<name>E3CZW0_9BACT</name>
<dbReference type="Gene3D" id="3.60.60.10">
    <property type="entry name" value="Penicillin V Acylase, Chain A"/>
    <property type="match status" value="1"/>
</dbReference>
<accession>E3CZW0</accession>
<dbReference type="AlphaFoldDB" id="E3CZW0"/>
<proteinExistence type="inferred from homology"/>
<dbReference type="PANTHER" id="PTHR12994:SF17">
    <property type="entry name" value="LD30995P"/>
    <property type="match status" value="1"/>
</dbReference>
<dbReference type="RefSeq" id="WP_006300045.1">
    <property type="nucleotide sequence ID" value="NZ_CM001022.1"/>
</dbReference>
<evidence type="ECO:0000256" key="2">
    <source>
        <dbReference type="SAM" id="SignalP"/>
    </source>
</evidence>